<feature type="domain" description="O-methyltransferase C-terminal" evidence="4">
    <location>
        <begin position="240"/>
        <end position="389"/>
    </location>
</feature>
<feature type="domain" description="O-methyltransferase dimerisation" evidence="5">
    <location>
        <begin position="74"/>
        <end position="148"/>
    </location>
</feature>
<dbReference type="RefSeq" id="XP_008087600.1">
    <property type="nucleotide sequence ID" value="XM_008089409.1"/>
</dbReference>
<dbReference type="SUPFAM" id="SSF46785">
    <property type="entry name" value="Winged helix' DNA-binding domain"/>
    <property type="match status" value="1"/>
</dbReference>
<gene>
    <name evidence="6" type="ORF">GLAREA_02193</name>
</gene>
<reference evidence="6 7" key="1">
    <citation type="journal article" date="2013" name="BMC Genomics">
        <title>Genomics-driven discovery of the pneumocandin biosynthetic gene cluster in the fungus Glarea lozoyensis.</title>
        <authorList>
            <person name="Chen L."/>
            <person name="Yue Q."/>
            <person name="Zhang X."/>
            <person name="Xiang M."/>
            <person name="Wang C."/>
            <person name="Li S."/>
            <person name="Che Y."/>
            <person name="Ortiz-Lopez F.J."/>
            <person name="Bills G.F."/>
            <person name="Liu X."/>
            <person name="An Z."/>
        </authorList>
    </citation>
    <scope>NUCLEOTIDE SEQUENCE [LARGE SCALE GENOMIC DNA]</scope>
    <source>
        <strain evidence="7">ATCC 20868 / MF5171</strain>
    </source>
</reference>
<proteinExistence type="predicted"/>
<dbReference type="GO" id="GO:0008171">
    <property type="term" value="F:O-methyltransferase activity"/>
    <property type="evidence" value="ECO:0007669"/>
    <property type="project" value="InterPro"/>
</dbReference>
<dbReference type="Proteomes" id="UP000016922">
    <property type="component" value="Unassembled WGS sequence"/>
</dbReference>
<dbReference type="OrthoDB" id="1606438at2759"/>
<keyword evidence="1 6" id="KW-0489">Methyltransferase</keyword>
<keyword evidence="3" id="KW-0949">S-adenosyl-L-methionine</keyword>
<accession>S3D2N6</accession>
<evidence type="ECO:0000259" key="5">
    <source>
        <dbReference type="Pfam" id="PF08100"/>
    </source>
</evidence>
<evidence type="ECO:0000313" key="6">
    <source>
        <dbReference type="EMBL" id="EPE26281.1"/>
    </source>
</evidence>
<dbReference type="CDD" id="cd02440">
    <property type="entry name" value="AdoMet_MTases"/>
    <property type="match status" value="1"/>
</dbReference>
<dbReference type="eggNOG" id="KOG3178">
    <property type="taxonomic scope" value="Eukaryota"/>
</dbReference>
<dbReference type="Pfam" id="PF00891">
    <property type="entry name" value="Methyltransf_2"/>
    <property type="match status" value="1"/>
</dbReference>
<dbReference type="Gene3D" id="3.40.50.150">
    <property type="entry name" value="Vaccinia Virus protein VP39"/>
    <property type="match status" value="1"/>
</dbReference>
<organism evidence="6 7">
    <name type="scientific">Glarea lozoyensis (strain ATCC 20868 / MF5171)</name>
    <dbReference type="NCBI Taxonomy" id="1116229"/>
    <lineage>
        <taxon>Eukaryota</taxon>
        <taxon>Fungi</taxon>
        <taxon>Dikarya</taxon>
        <taxon>Ascomycota</taxon>
        <taxon>Pezizomycotina</taxon>
        <taxon>Leotiomycetes</taxon>
        <taxon>Helotiales</taxon>
        <taxon>Helotiaceae</taxon>
        <taxon>Glarea</taxon>
    </lineage>
</organism>
<dbReference type="OMA" id="KIKWEFP"/>
<dbReference type="HOGENOM" id="CLU_005533_1_4_1"/>
<dbReference type="InterPro" id="IPR001077">
    <property type="entry name" value="COMT_C"/>
</dbReference>
<dbReference type="AlphaFoldDB" id="S3D2N6"/>
<dbReference type="KEGG" id="glz:GLAREA_02193"/>
<dbReference type="EMBL" id="KE145371">
    <property type="protein sequence ID" value="EPE26281.1"/>
    <property type="molecule type" value="Genomic_DNA"/>
</dbReference>
<dbReference type="InterPro" id="IPR012967">
    <property type="entry name" value="COMT_dimerisation"/>
</dbReference>
<dbReference type="PROSITE" id="PS51683">
    <property type="entry name" value="SAM_OMT_II"/>
    <property type="match status" value="1"/>
</dbReference>
<dbReference type="InterPro" id="IPR029063">
    <property type="entry name" value="SAM-dependent_MTases_sf"/>
</dbReference>
<dbReference type="Pfam" id="PF08100">
    <property type="entry name" value="Dimerisation"/>
    <property type="match status" value="1"/>
</dbReference>
<dbReference type="InterPro" id="IPR036388">
    <property type="entry name" value="WH-like_DNA-bd_sf"/>
</dbReference>
<evidence type="ECO:0000256" key="1">
    <source>
        <dbReference type="ARBA" id="ARBA00022603"/>
    </source>
</evidence>
<dbReference type="SUPFAM" id="SSF53335">
    <property type="entry name" value="S-adenosyl-L-methionine-dependent methyltransferases"/>
    <property type="match status" value="1"/>
</dbReference>
<evidence type="ECO:0000259" key="4">
    <source>
        <dbReference type="Pfam" id="PF00891"/>
    </source>
</evidence>
<dbReference type="GeneID" id="19461251"/>
<sequence length="417" mass="45500">MATPRIIHLAQTISASVAKIQDVLTAQGLQTPSFDEDASHYLPLEVLEAQNAVLDATSELNDLLMEPMSMIHCLGGHNNSLCSQAITRFRIASLIPPGGTKSFAEIASQTPLSEQMVTRILRQAMSMRIFCEPEPGMVGHTKASRILVDPVTNDWLGAGTEELWPAATKVVDALEKWPGSEEPSETGFCLANNTTDSIYAFLGANPTRAARFGNAMVAYSKKPEFSPAYLTDHFDWSSLGAATVVHLGGGTGFYAMELAKKFADLKVVVQDMAFMMGPAEAGVPEELKGRVTFEAHDFFAPQIVNADVVFFRWVLRTWGDKYCIAALKAQLPMLKSGARVVVQDMILPEPGKGPFWKERAARSADMSLTAGFNSRDRTVDDWKTLFTAADEGFVLKSVAEPKGSALGILEFVWESKK</sequence>
<dbReference type="InterPro" id="IPR036390">
    <property type="entry name" value="WH_DNA-bd_sf"/>
</dbReference>
<name>S3D2N6_GLAL2</name>
<keyword evidence="7" id="KW-1185">Reference proteome</keyword>
<dbReference type="GO" id="GO:0032259">
    <property type="term" value="P:methylation"/>
    <property type="evidence" value="ECO:0007669"/>
    <property type="project" value="UniProtKB-KW"/>
</dbReference>
<dbReference type="InterPro" id="IPR016461">
    <property type="entry name" value="COMT-like"/>
</dbReference>
<evidence type="ECO:0000256" key="3">
    <source>
        <dbReference type="ARBA" id="ARBA00022691"/>
    </source>
</evidence>
<keyword evidence="2 6" id="KW-0808">Transferase</keyword>
<dbReference type="PANTHER" id="PTHR43712:SF12">
    <property type="entry name" value="STERIGMATOCYSTIN 8-O-METHYLTRANSFERASE"/>
    <property type="match status" value="1"/>
</dbReference>
<evidence type="ECO:0000313" key="7">
    <source>
        <dbReference type="Proteomes" id="UP000016922"/>
    </source>
</evidence>
<protein>
    <submittedName>
        <fullName evidence="6">S-adenosyl-L-methionine-dependent methyltransferase</fullName>
    </submittedName>
</protein>
<dbReference type="Gene3D" id="1.10.10.10">
    <property type="entry name" value="Winged helix-like DNA-binding domain superfamily/Winged helix DNA-binding domain"/>
    <property type="match status" value="1"/>
</dbReference>
<evidence type="ECO:0000256" key="2">
    <source>
        <dbReference type="ARBA" id="ARBA00022679"/>
    </source>
</evidence>
<dbReference type="PANTHER" id="PTHR43712">
    <property type="entry name" value="PUTATIVE (AFU_ORTHOLOGUE AFUA_4G14580)-RELATED"/>
    <property type="match status" value="1"/>
</dbReference>